<evidence type="ECO:0000256" key="7">
    <source>
        <dbReference type="ARBA" id="ARBA00022840"/>
    </source>
</evidence>
<evidence type="ECO:0000256" key="3">
    <source>
        <dbReference type="ARBA" id="ARBA00022563"/>
    </source>
</evidence>
<evidence type="ECO:0000256" key="2">
    <source>
        <dbReference type="ARBA" id="ARBA00013025"/>
    </source>
</evidence>
<evidence type="ECO:0000256" key="1">
    <source>
        <dbReference type="ARBA" id="ARBA00005150"/>
    </source>
</evidence>
<dbReference type="SUPFAM" id="SSF53623">
    <property type="entry name" value="MurD-like peptide ligases, catalytic domain"/>
    <property type="match status" value="1"/>
</dbReference>
<keyword evidence="3" id="KW-0554">One-carbon metabolism</keyword>
<dbReference type="PIRSF" id="PIRSF001563">
    <property type="entry name" value="Folylpolyglu_synth"/>
    <property type="match status" value="1"/>
</dbReference>
<dbReference type="Proteomes" id="UP000779049">
    <property type="component" value="Unassembled WGS sequence"/>
</dbReference>
<protein>
    <recommendedName>
        <fullName evidence="2">tetrahydrofolate synthase</fullName>
        <ecNumber evidence="2">6.3.2.17</ecNumber>
    </recommendedName>
    <alternativeName>
        <fullName evidence="10">Folylpoly-gamma-glutamate synthetase</fullName>
    </alternativeName>
    <alternativeName>
        <fullName evidence="9">Tetrahydrofolylpolyglutamate synthase</fullName>
    </alternativeName>
</protein>
<dbReference type="Pfam" id="PF02875">
    <property type="entry name" value="Mur_ligase_C"/>
    <property type="match status" value="1"/>
</dbReference>
<proteinExistence type="inferred from homology"/>
<evidence type="ECO:0000313" key="15">
    <source>
        <dbReference type="EMBL" id="MBY0759635.1"/>
    </source>
</evidence>
<evidence type="ECO:0000313" key="16">
    <source>
        <dbReference type="Proteomes" id="UP000779049"/>
    </source>
</evidence>
<evidence type="ECO:0000259" key="13">
    <source>
        <dbReference type="Pfam" id="PF02875"/>
    </source>
</evidence>
<evidence type="ECO:0000256" key="9">
    <source>
        <dbReference type="ARBA" id="ARBA00030592"/>
    </source>
</evidence>
<evidence type="ECO:0000256" key="10">
    <source>
        <dbReference type="ARBA" id="ARBA00030876"/>
    </source>
</evidence>
<reference evidence="15 16" key="1">
    <citation type="journal article" date="2020" name="New Microbes New Infect">
        <title>Sellimonas caecigallum sp. nov., description and genome sequence of a new member of the Sellimonas genus isolated from the cecum of feral chicken.</title>
        <authorList>
            <person name="Wongkuna S."/>
            <person name="Ghimire S."/>
            <person name="Antony L."/>
            <person name="Chankhamhaengdecha S."/>
            <person name="Janvilisri T."/>
            <person name="Scaria J."/>
        </authorList>
    </citation>
    <scope>NUCLEOTIDE SEQUENCE [LARGE SCALE GENOMIC DNA]</scope>
    <source>
        <strain evidence="15 16">SW451</strain>
    </source>
</reference>
<sequence length="436" mass="49306">MNFQEAVEYIDSLQMFTKKHTLEHTKEFLRRLGSPQKGRKVIHVAGTNGKGSVCACMQAILLCEGKRTGMFISPHLISICERISMNGRFITEERFTDIFREVQNIALEMEADGLGHPTYFEFLFGMAMKAFATEDMEYIILETGLGGRLDATNSIEKPVLTVITSIGMDHMDILGDTVEAIAAEKAGIIKSGVPLVMDGSNPDAAKVLKKAAENAGVYCREITENAYEIRKITGKNIAFSTVNRYDDTAEWEIPMAGTYQPANVVLALEGMSLLLKEHHESWSQALRHMRWPARMEEVKEGVILDGAHNMPAVKALAESVRARIDGMEKRGRIILLFSALKEKHYDEMISYICREIPADLIIVTEVESARRVPKEELKEDFEKYTDKPVFTEDTSEKAWQWAMQEKREDDMVYCFGSLYLAGEIEALLRRSEYAEF</sequence>
<comment type="caution">
    <text evidence="15">The sequence shown here is derived from an EMBL/GenBank/DDBJ whole genome shotgun (WGS) entry which is preliminary data.</text>
</comment>
<dbReference type="RefSeq" id="WP_221920191.1">
    <property type="nucleotide sequence ID" value="NZ_CP173660.1"/>
</dbReference>
<dbReference type="NCBIfam" id="TIGR01499">
    <property type="entry name" value="folC"/>
    <property type="match status" value="1"/>
</dbReference>
<keyword evidence="7 12" id="KW-0067">ATP-binding</keyword>
<dbReference type="SUPFAM" id="SSF53244">
    <property type="entry name" value="MurD-like peptide ligases, peptide-binding domain"/>
    <property type="match status" value="1"/>
</dbReference>
<evidence type="ECO:0000259" key="14">
    <source>
        <dbReference type="Pfam" id="PF08245"/>
    </source>
</evidence>
<dbReference type="InterPro" id="IPR004101">
    <property type="entry name" value="Mur_ligase_C"/>
</dbReference>
<dbReference type="PANTHER" id="PTHR11136">
    <property type="entry name" value="FOLYLPOLYGLUTAMATE SYNTHASE-RELATED"/>
    <property type="match status" value="1"/>
</dbReference>
<keyword evidence="5" id="KW-0479">Metal-binding</keyword>
<dbReference type="PANTHER" id="PTHR11136:SF5">
    <property type="entry name" value="FOLYLPOLYGLUTAMATE SYNTHASE, MITOCHONDRIAL"/>
    <property type="match status" value="1"/>
</dbReference>
<dbReference type="InterPro" id="IPR036565">
    <property type="entry name" value="Mur-like_cat_sf"/>
</dbReference>
<keyword evidence="8" id="KW-0460">Magnesium</keyword>
<accession>A0ABS7LA06</accession>
<comment type="similarity">
    <text evidence="12">Belongs to the folylpolyglutamate synthase family.</text>
</comment>
<dbReference type="EMBL" id="VIRV01000020">
    <property type="protein sequence ID" value="MBY0759635.1"/>
    <property type="molecule type" value="Genomic_DNA"/>
</dbReference>
<evidence type="ECO:0000256" key="4">
    <source>
        <dbReference type="ARBA" id="ARBA00022598"/>
    </source>
</evidence>
<dbReference type="InterPro" id="IPR001645">
    <property type="entry name" value="Folylpolyglutamate_synth"/>
</dbReference>
<comment type="catalytic activity">
    <reaction evidence="11">
        <text>(6S)-5,6,7,8-tetrahydrofolyl-(gamma-L-Glu)(n) + L-glutamate + ATP = (6S)-5,6,7,8-tetrahydrofolyl-(gamma-L-Glu)(n+1) + ADP + phosphate + H(+)</text>
        <dbReference type="Rhea" id="RHEA:10580"/>
        <dbReference type="Rhea" id="RHEA-COMP:14738"/>
        <dbReference type="Rhea" id="RHEA-COMP:14740"/>
        <dbReference type="ChEBI" id="CHEBI:15378"/>
        <dbReference type="ChEBI" id="CHEBI:29985"/>
        <dbReference type="ChEBI" id="CHEBI:30616"/>
        <dbReference type="ChEBI" id="CHEBI:43474"/>
        <dbReference type="ChEBI" id="CHEBI:141005"/>
        <dbReference type="ChEBI" id="CHEBI:456216"/>
        <dbReference type="EC" id="6.3.2.17"/>
    </reaction>
</comment>
<keyword evidence="16" id="KW-1185">Reference proteome</keyword>
<dbReference type="InterPro" id="IPR013221">
    <property type="entry name" value="Mur_ligase_cen"/>
</dbReference>
<evidence type="ECO:0000256" key="11">
    <source>
        <dbReference type="ARBA" id="ARBA00047493"/>
    </source>
</evidence>
<gene>
    <name evidence="15" type="ORF">FLB61_11170</name>
</gene>
<feature type="domain" description="Mur ligase C-terminal" evidence="13">
    <location>
        <begin position="294"/>
        <end position="417"/>
    </location>
</feature>
<evidence type="ECO:0000256" key="8">
    <source>
        <dbReference type="ARBA" id="ARBA00022842"/>
    </source>
</evidence>
<keyword evidence="4 12" id="KW-0436">Ligase</keyword>
<name>A0ABS7LA06_9FIRM</name>
<feature type="domain" description="Mur ligase central" evidence="14">
    <location>
        <begin position="44"/>
        <end position="268"/>
    </location>
</feature>
<dbReference type="Pfam" id="PF08245">
    <property type="entry name" value="Mur_ligase_M"/>
    <property type="match status" value="1"/>
</dbReference>
<organism evidence="15 16">
    <name type="scientific">Sellimonas caecigallum</name>
    <dbReference type="NCBI Taxonomy" id="2592333"/>
    <lineage>
        <taxon>Bacteria</taxon>
        <taxon>Bacillati</taxon>
        <taxon>Bacillota</taxon>
        <taxon>Clostridia</taxon>
        <taxon>Lachnospirales</taxon>
        <taxon>Lachnospiraceae</taxon>
        <taxon>Sellimonas</taxon>
    </lineage>
</organism>
<comment type="pathway">
    <text evidence="1">Cofactor biosynthesis; tetrahydrofolylpolyglutamate biosynthesis.</text>
</comment>
<evidence type="ECO:0000256" key="6">
    <source>
        <dbReference type="ARBA" id="ARBA00022741"/>
    </source>
</evidence>
<keyword evidence="6 12" id="KW-0547">Nucleotide-binding</keyword>
<evidence type="ECO:0000256" key="12">
    <source>
        <dbReference type="PIRNR" id="PIRNR001563"/>
    </source>
</evidence>
<dbReference type="EC" id="6.3.2.17" evidence="2"/>
<dbReference type="Gene3D" id="3.40.1190.10">
    <property type="entry name" value="Mur-like, catalytic domain"/>
    <property type="match status" value="1"/>
</dbReference>
<dbReference type="Gene3D" id="3.90.190.20">
    <property type="entry name" value="Mur ligase, C-terminal domain"/>
    <property type="match status" value="1"/>
</dbReference>
<dbReference type="InterPro" id="IPR036615">
    <property type="entry name" value="Mur_ligase_C_dom_sf"/>
</dbReference>
<evidence type="ECO:0000256" key="5">
    <source>
        <dbReference type="ARBA" id="ARBA00022723"/>
    </source>
</evidence>